<dbReference type="Proteomes" id="UP001597453">
    <property type="component" value="Unassembled WGS sequence"/>
</dbReference>
<keyword evidence="10" id="KW-1185">Reference proteome</keyword>
<comment type="similarity">
    <text evidence="7">Belongs to the binding-protein-dependent transport system permease family.</text>
</comment>
<organism evidence="9 10">
    <name type="scientific">Gulosibacter bifidus</name>
    <dbReference type="NCBI Taxonomy" id="272239"/>
    <lineage>
        <taxon>Bacteria</taxon>
        <taxon>Bacillati</taxon>
        <taxon>Actinomycetota</taxon>
        <taxon>Actinomycetes</taxon>
        <taxon>Micrococcales</taxon>
        <taxon>Microbacteriaceae</taxon>
        <taxon>Gulosibacter</taxon>
    </lineage>
</organism>
<evidence type="ECO:0000256" key="2">
    <source>
        <dbReference type="ARBA" id="ARBA00022448"/>
    </source>
</evidence>
<comment type="subcellular location">
    <subcellularLocation>
        <location evidence="1 7">Cell membrane</location>
        <topology evidence="1 7">Multi-pass membrane protein</topology>
    </subcellularLocation>
</comment>
<feature type="transmembrane region" description="Helical" evidence="7">
    <location>
        <begin position="66"/>
        <end position="88"/>
    </location>
</feature>
<evidence type="ECO:0000259" key="8">
    <source>
        <dbReference type="PROSITE" id="PS50928"/>
    </source>
</evidence>
<evidence type="ECO:0000256" key="7">
    <source>
        <dbReference type="RuleBase" id="RU363032"/>
    </source>
</evidence>
<dbReference type="InterPro" id="IPR000515">
    <property type="entry name" value="MetI-like"/>
</dbReference>
<evidence type="ECO:0000256" key="4">
    <source>
        <dbReference type="ARBA" id="ARBA00022692"/>
    </source>
</evidence>
<dbReference type="Gene3D" id="1.10.3720.10">
    <property type="entry name" value="MetI-like"/>
    <property type="match status" value="1"/>
</dbReference>
<feature type="transmembrane region" description="Helical" evidence="7">
    <location>
        <begin position="224"/>
        <end position="245"/>
    </location>
</feature>
<dbReference type="PROSITE" id="PS50928">
    <property type="entry name" value="ABC_TM1"/>
    <property type="match status" value="1"/>
</dbReference>
<evidence type="ECO:0000256" key="5">
    <source>
        <dbReference type="ARBA" id="ARBA00022989"/>
    </source>
</evidence>
<evidence type="ECO:0000256" key="6">
    <source>
        <dbReference type="ARBA" id="ARBA00023136"/>
    </source>
</evidence>
<dbReference type="PANTHER" id="PTHR30151">
    <property type="entry name" value="ALKANE SULFONATE ABC TRANSPORTER-RELATED, MEMBRANE SUBUNIT"/>
    <property type="match status" value="1"/>
</dbReference>
<sequence>MHPTANTAARVAAPIALAVVLLGAWEWFVRSGGVAEVFLPAPSALAERFWLECAEGPLLKHAGVTLIEALCGTGIAIAVALPLGYLVARVAWIRLTLTPYITASQAVPAVAVAPLLALWIGYGLTPVAILCAIVAFFPMLVTTTLGVRAVPTEVLEAARLDGANWAQTLVWVEGPLMLPSVLTGIRAGIALSVTGAVVGEFTMGGKGLGQLLTLFRDANDTEGLFATLVMLVALAIALFTAVYLLERLAGQRGRNAASRRMRASTMLVAAT</sequence>
<keyword evidence="5 7" id="KW-1133">Transmembrane helix</keyword>
<dbReference type="CDD" id="cd06261">
    <property type="entry name" value="TM_PBP2"/>
    <property type="match status" value="1"/>
</dbReference>
<dbReference type="Pfam" id="PF00528">
    <property type="entry name" value="BPD_transp_1"/>
    <property type="match status" value="1"/>
</dbReference>
<dbReference type="SUPFAM" id="SSF161098">
    <property type="entry name" value="MetI-like"/>
    <property type="match status" value="1"/>
</dbReference>
<keyword evidence="6 7" id="KW-0472">Membrane</keyword>
<evidence type="ECO:0000313" key="10">
    <source>
        <dbReference type="Proteomes" id="UP001597453"/>
    </source>
</evidence>
<keyword evidence="4 7" id="KW-0812">Transmembrane</keyword>
<name>A0ABW5RJV4_9MICO</name>
<keyword evidence="3" id="KW-1003">Cell membrane</keyword>
<dbReference type="EMBL" id="JBHUNF010000004">
    <property type="protein sequence ID" value="MFD2675154.1"/>
    <property type="molecule type" value="Genomic_DNA"/>
</dbReference>
<keyword evidence="2 7" id="KW-0813">Transport</keyword>
<evidence type="ECO:0000313" key="9">
    <source>
        <dbReference type="EMBL" id="MFD2675154.1"/>
    </source>
</evidence>
<gene>
    <name evidence="9" type="ORF">ACFSUQ_07595</name>
</gene>
<feature type="domain" description="ABC transmembrane type-1" evidence="8">
    <location>
        <begin position="62"/>
        <end position="249"/>
    </location>
</feature>
<comment type="caution">
    <text evidence="9">The sequence shown here is derived from an EMBL/GenBank/DDBJ whole genome shotgun (WGS) entry which is preliminary data.</text>
</comment>
<feature type="transmembrane region" description="Helical" evidence="7">
    <location>
        <begin position="7"/>
        <end position="28"/>
    </location>
</feature>
<protein>
    <submittedName>
        <fullName evidence="9">ABC transporter permease</fullName>
    </submittedName>
</protein>
<evidence type="ECO:0000256" key="3">
    <source>
        <dbReference type="ARBA" id="ARBA00022475"/>
    </source>
</evidence>
<proteinExistence type="inferred from homology"/>
<accession>A0ABW5RJV4</accession>
<dbReference type="InterPro" id="IPR035906">
    <property type="entry name" value="MetI-like_sf"/>
</dbReference>
<dbReference type="PANTHER" id="PTHR30151:SF20">
    <property type="entry name" value="ABC TRANSPORTER PERMEASE PROTEIN HI_0355-RELATED"/>
    <property type="match status" value="1"/>
</dbReference>
<evidence type="ECO:0000256" key="1">
    <source>
        <dbReference type="ARBA" id="ARBA00004651"/>
    </source>
</evidence>
<dbReference type="RefSeq" id="WP_083524655.1">
    <property type="nucleotide sequence ID" value="NZ_JBHUNF010000004.1"/>
</dbReference>
<reference evidence="10" key="1">
    <citation type="journal article" date="2019" name="Int. J. Syst. Evol. Microbiol.">
        <title>The Global Catalogue of Microorganisms (GCM) 10K type strain sequencing project: providing services to taxonomists for standard genome sequencing and annotation.</title>
        <authorList>
            <consortium name="The Broad Institute Genomics Platform"/>
            <consortium name="The Broad Institute Genome Sequencing Center for Infectious Disease"/>
            <person name="Wu L."/>
            <person name="Ma J."/>
        </authorList>
    </citation>
    <scope>NUCLEOTIDE SEQUENCE [LARGE SCALE GENOMIC DNA]</scope>
    <source>
        <strain evidence="10">TISTR 1511</strain>
    </source>
</reference>